<accession>A0A1F5YYU6</accession>
<feature type="domain" description="Outer membrane protein beta-barrel" evidence="3">
    <location>
        <begin position="6"/>
        <end position="167"/>
    </location>
</feature>
<dbReference type="Proteomes" id="UP000179129">
    <property type="component" value="Unassembled WGS sequence"/>
</dbReference>
<evidence type="ECO:0000256" key="2">
    <source>
        <dbReference type="SAM" id="SignalP"/>
    </source>
</evidence>
<reference evidence="4 5" key="1">
    <citation type="journal article" date="2016" name="Nat. Commun.">
        <title>Thousands of microbial genomes shed light on interconnected biogeochemical processes in an aquifer system.</title>
        <authorList>
            <person name="Anantharaman K."/>
            <person name="Brown C.T."/>
            <person name="Hug L.A."/>
            <person name="Sharon I."/>
            <person name="Castelle C.J."/>
            <person name="Probst A.J."/>
            <person name="Thomas B.C."/>
            <person name="Singh A."/>
            <person name="Wilkins M.J."/>
            <person name="Karaoz U."/>
            <person name="Brodie E.L."/>
            <person name="Williams K.H."/>
            <person name="Hubbard S.S."/>
            <person name="Banfield J.F."/>
        </authorList>
    </citation>
    <scope>NUCLEOTIDE SEQUENCE [LARGE SCALE GENOMIC DNA]</scope>
</reference>
<dbReference type="EMBL" id="MFIX01000072">
    <property type="protein sequence ID" value="OGG05254.1"/>
    <property type="molecule type" value="Genomic_DNA"/>
</dbReference>
<dbReference type="InterPro" id="IPR011250">
    <property type="entry name" value="OMP/PagP_B-barrel"/>
</dbReference>
<gene>
    <name evidence="4" type="ORF">A3F83_14310</name>
</gene>
<comment type="caution">
    <text evidence="4">The sequence shown here is derived from an EMBL/GenBank/DDBJ whole genome shotgun (WGS) entry which is preliminary data.</text>
</comment>
<dbReference type="InterPro" id="IPR027385">
    <property type="entry name" value="Beta-barrel_OMP"/>
</dbReference>
<protein>
    <recommendedName>
        <fullName evidence="3">Outer membrane protein beta-barrel domain-containing protein</fullName>
    </recommendedName>
</protein>
<dbReference type="STRING" id="1817867.A3F83_14310"/>
<feature type="signal peptide" evidence="2">
    <location>
        <begin position="1"/>
        <end position="20"/>
    </location>
</feature>
<name>A0A1F5YYU6_9BACT</name>
<evidence type="ECO:0000256" key="1">
    <source>
        <dbReference type="ARBA" id="ARBA00022729"/>
    </source>
</evidence>
<evidence type="ECO:0000259" key="3">
    <source>
        <dbReference type="Pfam" id="PF13505"/>
    </source>
</evidence>
<proteinExistence type="predicted"/>
<sequence length="234" mass="25811">MRNVLAVAITLVLLPALALARLEAGAGLSLAWPESDFKDHVEFAWGGGARIGYGIGSVSPVVVTFFGDINYLNYGRERRIEPFSTTIPDVVVDVVTDNYMFMVDPGLSIGLRYGPVRPYGEMSFGLTYIATKTRIENHSLASEPIAESTNFSDFTYNLGLGGGFKIPVWRKNIDVKLIELSEALIDIKFCYLKGGEAEYLKKGSISRQSGQVRYETILSKTDLFQVRIGASFVF</sequence>
<dbReference type="SUPFAM" id="SSF56925">
    <property type="entry name" value="OMPA-like"/>
    <property type="match status" value="1"/>
</dbReference>
<feature type="chain" id="PRO_5009522707" description="Outer membrane protein beta-barrel domain-containing protein" evidence="2">
    <location>
        <begin position="21"/>
        <end position="234"/>
    </location>
</feature>
<evidence type="ECO:0000313" key="4">
    <source>
        <dbReference type="EMBL" id="OGG05254.1"/>
    </source>
</evidence>
<keyword evidence="1 2" id="KW-0732">Signal</keyword>
<evidence type="ECO:0000313" key="5">
    <source>
        <dbReference type="Proteomes" id="UP000179129"/>
    </source>
</evidence>
<dbReference type="AlphaFoldDB" id="A0A1F5YYU6"/>
<dbReference type="Pfam" id="PF13505">
    <property type="entry name" value="OMP_b-brl"/>
    <property type="match status" value="1"/>
</dbReference>
<organism evidence="4 5">
    <name type="scientific">Candidatus Glassbacteria bacterium RIFCSPLOWO2_12_FULL_58_11</name>
    <dbReference type="NCBI Taxonomy" id="1817867"/>
    <lineage>
        <taxon>Bacteria</taxon>
        <taxon>Candidatus Glassiibacteriota</taxon>
    </lineage>
</organism>